<dbReference type="EMBL" id="CM047903">
    <property type="protein sequence ID" value="KAJ0093347.1"/>
    <property type="molecule type" value="Genomic_DNA"/>
</dbReference>
<evidence type="ECO:0000313" key="1">
    <source>
        <dbReference type="EMBL" id="KAJ0093347.1"/>
    </source>
</evidence>
<accession>A0ACC1B330</accession>
<gene>
    <name evidence="1" type="ORF">Patl1_26725</name>
</gene>
<proteinExistence type="predicted"/>
<protein>
    <submittedName>
        <fullName evidence="1">Uncharacterized protein</fullName>
    </submittedName>
</protein>
<comment type="caution">
    <text evidence="1">The sequence shown here is derived from an EMBL/GenBank/DDBJ whole genome shotgun (WGS) entry which is preliminary data.</text>
</comment>
<organism evidence="1 2">
    <name type="scientific">Pistacia atlantica</name>
    <dbReference type="NCBI Taxonomy" id="434234"/>
    <lineage>
        <taxon>Eukaryota</taxon>
        <taxon>Viridiplantae</taxon>
        <taxon>Streptophyta</taxon>
        <taxon>Embryophyta</taxon>
        <taxon>Tracheophyta</taxon>
        <taxon>Spermatophyta</taxon>
        <taxon>Magnoliopsida</taxon>
        <taxon>eudicotyledons</taxon>
        <taxon>Gunneridae</taxon>
        <taxon>Pentapetalae</taxon>
        <taxon>rosids</taxon>
        <taxon>malvids</taxon>
        <taxon>Sapindales</taxon>
        <taxon>Anacardiaceae</taxon>
        <taxon>Pistacia</taxon>
    </lineage>
</organism>
<reference evidence="2" key="1">
    <citation type="journal article" date="2023" name="G3 (Bethesda)">
        <title>Genome assembly and association tests identify interacting loci associated with vigor, precocity, and sex in interspecific pistachio rootstocks.</title>
        <authorList>
            <person name="Palmer W."/>
            <person name="Jacygrad E."/>
            <person name="Sagayaradj S."/>
            <person name="Cavanaugh K."/>
            <person name="Han R."/>
            <person name="Bertier L."/>
            <person name="Beede B."/>
            <person name="Kafkas S."/>
            <person name="Golino D."/>
            <person name="Preece J."/>
            <person name="Michelmore R."/>
        </authorList>
    </citation>
    <scope>NUCLEOTIDE SEQUENCE [LARGE SCALE GENOMIC DNA]</scope>
</reference>
<keyword evidence="2" id="KW-1185">Reference proteome</keyword>
<dbReference type="Proteomes" id="UP001164250">
    <property type="component" value="Chromosome 7"/>
</dbReference>
<sequence>MADRVALVFETVCNRLDSHAKAFWKTKHRKQLRLKLEEVRDLLNQDRQPFEFDDKNPSVASRFAELEEISYGVDELIDDWEQSEKSKCKIEQQVRRILVQLVRVLESFHKLIAGEDEEIPAIPEVGFPGLGDFVDLELLNYNTIISLLLRNDEQILRFIPFVGIDGADKSTLLAQRIYNDEMVKSYFQSRAWVSVTESLDIDKIVEVIVDEFGKSRRSEDVVPHNRFLLVLDDVSEEDDMRLEKLKSWLKMWLKVEGSCVLVTTRFRRVADVMGTVSVQHLPYSSIEVPLLRPGLGHEQGLGLMASEYVGMASTSRDKDESTSAISGHFEVQSERVQGADTTSLALEAVVTASTSESTDKSSYAMLGHLEVQSERVQGAGTSPAQEAVAMASSSGNKDEPTSVVSDHFEVQGERVKASDTTSLSSGYHVPASSSEIVEEDVVPFPPQIGTPPAHESEIQIVSFEAKEKVPSIHKMESEILPSQTEGERKMKCGLNAIAQQSVKLAPIAAIELGRSNLVADEPVRSSHLTIKNEIPIKDQLLRESVLYAKKSIKTTVQKIFSHINNVRTTKIAVIGTGGIGKTTVLKALINFLNTEHMFDEVILVTVSRYWSTRKVQNEVLRQLSLCREYSETDSQVAERLLKVLKGKKFLLLLDDVWEQIDLEAVGIPGPSSENGCKIVIASRKFDACCDMNFFKVVEVKGISWKEARELFYEQVSESIPLSVIKPFADTIVKGCDGLPLLIIVTGRALGEKNDVSIWKDASKKFSLRKTSREFQIEDVLQLLKFSFDQLCDNDVKSCFLHTALFPEAQEVSIYKFIEYCIQEGLITGAQADAHKRGHHIVDVLVHASLLQVTEGGVSIKMHDLIRDLALGILSSMPKDSQFLLRAEGIQFLLSAYSRSIKPLNAGSSSSSRSLNILESSRLCIPEGNQFLLRAGAGLTEPPSMEEWKQAKMMFLSDNELYTLPEKPNCPELLTLFLQRNRLLRVIPPSFFDCMTSLKVLNLSETRIRSLPETLFKLKSLLMLIICDCKRLFMLPSQVGSLVCLEVLDLRGTKIKELPDKIGELASLKHLEVSFYGSIDDSEYVKLPRHLISSGIISKLCNLDTLSIVLCPGDERWHEDVEYVKTEVCKLKKLKFLCFHFPEVEHVQEFVTESEPWKKKLLMEFKFVVGRDVKSISSQVPKYLEFDYNQQGQCLRFVNGEMKPDGVLQILARCTAFYLDNHLDIKSLSNFGVSNMNGLKFCIISECPEIKTVVHVDEVEEDTIAVFPLLETLSIHHLWNLTGICQGILPEGSFAELRILSMHGCPKLDYIFRSSMIQYFRKLEELVIEDCQAIEQIIVEDEITDSCSVTLPSLKKLTLHYLPGLVNIWKSPWPQLGHISFYCCPNLKKIGIDSRFKDVIVKAEKSWWDALEWENDELRLYLENYSTIIFQDNL</sequence>
<name>A0ACC1B330_9ROSI</name>
<evidence type="ECO:0000313" key="2">
    <source>
        <dbReference type="Proteomes" id="UP001164250"/>
    </source>
</evidence>